<accession>A0A9D3RQE7</accession>
<dbReference type="SUPFAM" id="SSF81383">
    <property type="entry name" value="F-box domain"/>
    <property type="match status" value="2"/>
</dbReference>
<feature type="domain" description="FBA" evidence="3">
    <location>
        <begin position="93"/>
        <end position="270"/>
    </location>
</feature>
<dbReference type="GO" id="GO:0005737">
    <property type="term" value="C:cytoplasm"/>
    <property type="evidence" value="ECO:0007669"/>
    <property type="project" value="UniProtKB-ARBA"/>
</dbReference>
<evidence type="ECO:0008006" key="6">
    <source>
        <dbReference type="Google" id="ProtNLM"/>
    </source>
</evidence>
<dbReference type="GO" id="GO:0036503">
    <property type="term" value="P:ERAD pathway"/>
    <property type="evidence" value="ECO:0007669"/>
    <property type="project" value="TreeGrafter"/>
</dbReference>
<dbReference type="FunFam" id="2.60.120.260:FF:000012">
    <property type="entry name" value="F-box only protein 2"/>
    <property type="match status" value="1"/>
</dbReference>
<proteinExistence type="predicted"/>
<dbReference type="Gene3D" id="1.20.1280.50">
    <property type="match status" value="1"/>
</dbReference>
<dbReference type="InterPro" id="IPR007397">
    <property type="entry name" value="F-box-assoc_dom"/>
</dbReference>
<evidence type="ECO:0000256" key="1">
    <source>
        <dbReference type="ARBA" id="ARBA00022786"/>
    </source>
</evidence>
<dbReference type="Pfam" id="PF04300">
    <property type="entry name" value="FBA"/>
    <property type="match status" value="2"/>
</dbReference>
<dbReference type="GO" id="GO:0006516">
    <property type="term" value="P:glycoprotein catabolic process"/>
    <property type="evidence" value="ECO:0007669"/>
    <property type="project" value="TreeGrafter"/>
</dbReference>
<feature type="domain" description="F-box" evidence="2">
    <location>
        <begin position="25"/>
        <end position="72"/>
    </location>
</feature>
<dbReference type="Gene3D" id="2.60.120.260">
    <property type="entry name" value="Galactose-binding domain-like"/>
    <property type="match status" value="2"/>
</dbReference>
<evidence type="ECO:0000259" key="2">
    <source>
        <dbReference type="PROSITE" id="PS50181"/>
    </source>
</evidence>
<keyword evidence="1" id="KW-0833">Ubl conjugation pathway</keyword>
<comment type="caution">
    <text evidence="4">The sequence shown here is derived from an EMBL/GenBank/DDBJ whole genome shotgun (WGS) entry which is preliminary data.</text>
</comment>
<dbReference type="InterPro" id="IPR039752">
    <property type="entry name" value="F-box_only"/>
</dbReference>
<dbReference type="PANTHER" id="PTHR12125:SF12">
    <property type="entry name" value="F-BOX ONLY PROTEIN 6"/>
    <property type="match status" value="1"/>
</dbReference>
<dbReference type="FunFam" id="1.20.1280.50:FF:000002">
    <property type="entry name" value="F-box only protein 44"/>
    <property type="match status" value="1"/>
</dbReference>
<dbReference type="Proteomes" id="UP001044222">
    <property type="component" value="Chromosome 12"/>
</dbReference>
<dbReference type="GO" id="GO:0031146">
    <property type="term" value="P:SCF-dependent proteasomal ubiquitin-dependent protein catabolic process"/>
    <property type="evidence" value="ECO:0007669"/>
    <property type="project" value="TreeGrafter"/>
</dbReference>
<name>A0A9D3RQE7_ANGAN</name>
<dbReference type="Pfam" id="PF12937">
    <property type="entry name" value="F-box-like"/>
    <property type="match status" value="1"/>
</dbReference>
<dbReference type="PROSITE" id="PS50181">
    <property type="entry name" value="FBOX"/>
    <property type="match status" value="1"/>
</dbReference>
<sequence length="432" mass="49604">MHAAGRKRKRIETFGVNKKYRGMVFGDVVCVPPPVLEEVFVNVPPKEVVCVCRLVCREWKEVADSAALWRERCRRDRFRPHDITRLPTDWRLFYFLCKKRRNLLKNPSADEGLNGWQILENGGDEWSIEPLSETRPDGTATKYFVTSYETCKKCQLIDLVKEGYSQSFMDEIQPDIVISDWYAPRWDCGSMYEICVELLSRNKKVIRKFCPEPVYFEQWNDQKWQQMTHVFRDYGRGVCFNRFCHGEGHAVLGRLIPFIADACSRRKRKRIETFGVNKKYRGMGQSVGPVSASSSQEEGYSGCCLCSPSRAGGGVCERSAQGGGVCVCRLVCREWKEVADSAALWRERYAPCWDCGSMYEICVELLSQNKKVICKFCPEPVYFEQWNDQKWQQMTHVFRDYGQGVRFVRFCHGGRTRSSGPAGTGSGSPTAA</sequence>
<dbReference type="InterPro" id="IPR036047">
    <property type="entry name" value="F-box-like_dom_sf"/>
</dbReference>
<dbReference type="GO" id="GO:0061630">
    <property type="term" value="F:ubiquitin protein ligase activity"/>
    <property type="evidence" value="ECO:0007669"/>
    <property type="project" value="TreeGrafter"/>
</dbReference>
<dbReference type="InterPro" id="IPR008979">
    <property type="entry name" value="Galactose-bd-like_sf"/>
</dbReference>
<dbReference type="SMART" id="SM00256">
    <property type="entry name" value="FBOX"/>
    <property type="match status" value="1"/>
</dbReference>
<dbReference type="EMBL" id="JAFIRN010000012">
    <property type="protein sequence ID" value="KAG5838935.1"/>
    <property type="molecule type" value="Genomic_DNA"/>
</dbReference>
<dbReference type="InterPro" id="IPR001810">
    <property type="entry name" value="F-box_dom"/>
</dbReference>
<dbReference type="GO" id="GO:0019005">
    <property type="term" value="C:SCF ubiquitin ligase complex"/>
    <property type="evidence" value="ECO:0007669"/>
    <property type="project" value="TreeGrafter"/>
</dbReference>
<dbReference type="PANTHER" id="PTHR12125">
    <property type="entry name" value="F-BOX ONLY PROTEIN 6-LIKE PROTEIN"/>
    <property type="match status" value="1"/>
</dbReference>
<evidence type="ECO:0000313" key="4">
    <source>
        <dbReference type="EMBL" id="KAG5838935.1"/>
    </source>
</evidence>
<gene>
    <name evidence="4" type="ORF">ANANG_G00229000</name>
</gene>
<dbReference type="AlphaFoldDB" id="A0A9D3RQE7"/>
<dbReference type="SUPFAM" id="SSF49785">
    <property type="entry name" value="Galactose-binding domain-like"/>
    <property type="match status" value="2"/>
</dbReference>
<evidence type="ECO:0000313" key="5">
    <source>
        <dbReference type="Proteomes" id="UP001044222"/>
    </source>
</evidence>
<organism evidence="4 5">
    <name type="scientific">Anguilla anguilla</name>
    <name type="common">European freshwater eel</name>
    <name type="synonym">Muraena anguilla</name>
    <dbReference type="NCBI Taxonomy" id="7936"/>
    <lineage>
        <taxon>Eukaryota</taxon>
        <taxon>Metazoa</taxon>
        <taxon>Chordata</taxon>
        <taxon>Craniata</taxon>
        <taxon>Vertebrata</taxon>
        <taxon>Euteleostomi</taxon>
        <taxon>Actinopterygii</taxon>
        <taxon>Neopterygii</taxon>
        <taxon>Teleostei</taxon>
        <taxon>Anguilliformes</taxon>
        <taxon>Anguillidae</taxon>
        <taxon>Anguilla</taxon>
    </lineage>
</organism>
<reference evidence="4" key="1">
    <citation type="submission" date="2021-01" db="EMBL/GenBank/DDBJ databases">
        <title>A chromosome-scale assembly of European eel, Anguilla anguilla.</title>
        <authorList>
            <person name="Henkel C."/>
            <person name="Jong-Raadsen S.A."/>
            <person name="Dufour S."/>
            <person name="Weltzien F.-A."/>
            <person name="Palstra A.P."/>
            <person name="Pelster B."/>
            <person name="Spaink H.P."/>
            <person name="Van Den Thillart G.E."/>
            <person name="Jansen H."/>
            <person name="Zahm M."/>
            <person name="Klopp C."/>
            <person name="Cedric C."/>
            <person name="Louis A."/>
            <person name="Berthelot C."/>
            <person name="Parey E."/>
            <person name="Roest Crollius H."/>
            <person name="Montfort J."/>
            <person name="Robinson-Rechavi M."/>
            <person name="Bucao C."/>
            <person name="Bouchez O."/>
            <person name="Gislard M."/>
            <person name="Lluch J."/>
            <person name="Milhes M."/>
            <person name="Lampietro C."/>
            <person name="Lopez Roques C."/>
            <person name="Donnadieu C."/>
            <person name="Braasch I."/>
            <person name="Desvignes T."/>
            <person name="Postlethwait J."/>
            <person name="Bobe J."/>
            <person name="Guiguen Y."/>
            <person name="Dirks R."/>
        </authorList>
    </citation>
    <scope>NUCLEOTIDE SEQUENCE</scope>
    <source>
        <strain evidence="4">Tag_6206</strain>
        <tissue evidence="4">Liver</tissue>
    </source>
</reference>
<dbReference type="PROSITE" id="PS51114">
    <property type="entry name" value="FBA"/>
    <property type="match status" value="2"/>
</dbReference>
<keyword evidence="5" id="KW-1185">Reference proteome</keyword>
<dbReference type="SMART" id="SM01198">
    <property type="entry name" value="FBA"/>
    <property type="match status" value="2"/>
</dbReference>
<evidence type="ECO:0000259" key="3">
    <source>
        <dbReference type="PROSITE" id="PS51114"/>
    </source>
</evidence>
<protein>
    <recommendedName>
        <fullName evidence="6">F-box domain-containing protein</fullName>
    </recommendedName>
</protein>
<feature type="domain" description="FBA" evidence="3">
    <location>
        <begin position="354"/>
        <end position="432"/>
    </location>
</feature>